<dbReference type="RefSeq" id="WP_345429323.1">
    <property type="nucleotide sequence ID" value="NZ_BAABHK010000001.1"/>
</dbReference>
<evidence type="ECO:0000313" key="3">
    <source>
        <dbReference type="Proteomes" id="UP001501442"/>
    </source>
</evidence>
<comment type="caution">
    <text evidence="2">The sequence shown here is derived from an EMBL/GenBank/DDBJ whole genome shotgun (WGS) entry which is preliminary data.</text>
</comment>
<dbReference type="EMBL" id="BAABHK010000001">
    <property type="protein sequence ID" value="GAA4621360.1"/>
    <property type="molecule type" value="Genomic_DNA"/>
</dbReference>
<reference evidence="3" key="1">
    <citation type="journal article" date="2019" name="Int. J. Syst. Evol. Microbiol.">
        <title>The Global Catalogue of Microorganisms (GCM) 10K type strain sequencing project: providing services to taxonomists for standard genome sequencing and annotation.</title>
        <authorList>
            <consortium name="The Broad Institute Genomics Platform"/>
            <consortium name="The Broad Institute Genome Sequencing Center for Infectious Disease"/>
            <person name="Wu L."/>
            <person name="Ma J."/>
        </authorList>
    </citation>
    <scope>NUCLEOTIDE SEQUENCE [LARGE SCALE GENOMIC DNA]</scope>
    <source>
        <strain evidence="3">JCM 17939</strain>
    </source>
</reference>
<gene>
    <name evidence="2" type="ORF">GCM10023196_009150</name>
</gene>
<keyword evidence="3" id="KW-1185">Reference proteome</keyword>
<sequence>MIWLTWRQHRAQALAGLALIGLTALVFLPYGHAIRDAYAQHGVGPCLVRGTGGDGCQSAMSTFMSQFNGIANHLLTWFTPVPGLIGAIVGASLLGREYEHGTWRLAWTQAVPRTRWLTDKILLVGLGIVVITASLSAVFGWFRSPIDDVSGRFSPGAFDLEGLSLTGYTLFAFAAGVLAGLLFRRTVPAIAAAFAAFMAVRLPVEFWLRQRYQTPVTRLLPPTGHWGGIGPMAVPTTPGTPGWTLDVGLADRTGHPISSAVQDEISRRTQALHGPAADSYLRGLGVRLRVVYQPADRFWTFQVIEAALFIGLAAVLLGISIRLLHRRSA</sequence>
<accession>A0ABP8U3D7</accession>
<feature type="transmembrane region" description="Helical" evidence="1">
    <location>
        <begin position="162"/>
        <end position="183"/>
    </location>
</feature>
<evidence type="ECO:0000256" key="1">
    <source>
        <dbReference type="SAM" id="Phobius"/>
    </source>
</evidence>
<feature type="transmembrane region" description="Helical" evidence="1">
    <location>
        <begin position="74"/>
        <end position="94"/>
    </location>
</feature>
<feature type="transmembrane region" description="Helical" evidence="1">
    <location>
        <begin position="121"/>
        <end position="142"/>
    </location>
</feature>
<dbReference type="Proteomes" id="UP001501442">
    <property type="component" value="Unassembled WGS sequence"/>
</dbReference>
<protein>
    <submittedName>
        <fullName evidence="2">ABC transporter permease</fullName>
    </submittedName>
</protein>
<keyword evidence="1" id="KW-0472">Membrane</keyword>
<feature type="transmembrane region" description="Helical" evidence="1">
    <location>
        <begin position="190"/>
        <end position="208"/>
    </location>
</feature>
<keyword evidence="1" id="KW-1133">Transmembrane helix</keyword>
<proteinExistence type="predicted"/>
<keyword evidence="1" id="KW-0812">Transmembrane</keyword>
<name>A0ABP8U3D7_9ACTN</name>
<organism evidence="2 3">
    <name type="scientific">Actinoallomurus vinaceus</name>
    <dbReference type="NCBI Taxonomy" id="1080074"/>
    <lineage>
        <taxon>Bacteria</taxon>
        <taxon>Bacillati</taxon>
        <taxon>Actinomycetota</taxon>
        <taxon>Actinomycetes</taxon>
        <taxon>Streptosporangiales</taxon>
        <taxon>Thermomonosporaceae</taxon>
        <taxon>Actinoallomurus</taxon>
    </lineage>
</organism>
<evidence type="ECO:0000313" key="2">
    <source>
        <dbReference type="EMBL" id="GAA4621360.1"/>
    </source>
</evidence>
<feature type="transmembrane region" description="Helical" evidence="1">
    <location>
        <begin position="298"/>
        <end position="324"/>
    </location>
</feature>